<feature type="domain" description="Phytase-like" evidence="2">
    <location>
        <begin position="43"/>
        <end position="280"/>
    </location>
</feature>
<dbReference type="AlphaFoldDB" id="A0A7W6E3Z0"/>
<feature type="signal peptide" evidence="1">
    <location>
        <begin position="1"/>
        <end position="25"/>
    </location>
</feature>
<name>A0A7W6E3Z0_9RHOB</name>
<feature type="chain" id="PRO_5031561874" description="Phytase-like domain-containing protein" evidence="1">
    <location>
        <begin position="26"/>
        <end position="295"/>
    </location>
</feature>
<dbReference type="InterPro" id="IPR014567">
    <property type="entry name" value="UCP031900"/>
</dbReference>
<dbReference type="SUPFAM" id="SSF101898">
    <property type="entry name" value="NHL repeat"/>
    <property type="match status" value="1"/>
</dbReference>
<evidence type="ECO:0000256" key="1">
    <source>
        <dbReference type="SAM" id="SignalP"/>
    </source>
</evidence>
<evidence type="ECO:0000259" key="2">
    <source>
        <dbReference type="Pfam" id="PF13449"/>
    </source>
</evidence>
<reference evidence="3 4" key="1">
    <citation type="submission" date="2020-08" db="EMBL/GenBank/DDBJ databases">
        <title>Genomic Encyclopedia of Type Strains, Phase IV (KMG-IV): sequencing the most valuable type-strain genomes for metagenomic binning, comparative biology and taxonomic classification.</title>
        <authorList>
            <person name="Goeker M."/>
        </authorList>
    </citation>
    <scope>NUCLEOTIDE SEQUENCE [LARGE SCALE GENOMIC DNA]</scope>
    <source>
        <strain evidence="3 4">DSM 102234</strain>
    </source>
</reference>
<organism evidence="3 4">
    <name type="scientific">Sulfitobacter undariae</name>
    <dbReference type="NCBI Taxonomy" id="1563671"/>
    <lineage>
        <taxon>Bacteria</taxon>
        <taxon>Pseudomonadati</taxon>
        <taxon>Pseudomonadota</taxon>
        <taxon>Alphaproteobacteria</taxon>
        <taxon>Rhodobacterales</taxon>
        <taxon>Roseobacteraceae</taxon>
        <taxon>Sulfitobacter</taxon>
    </lineage>
</organism>
<keyword evidence="1" id="KW-0732">Signal</keyword>
<proteinExistence type="predicted"/>
<keyword evidence="4" id="KW-1185">Reference proteome</keyword>
<evidence type="ECO:0000313" key="3">
    <source>
        <dbReference type="EMBL" id="MBB3994255.1"/>
    </source>
</evidence>
<dbReference type="PIRSF" id="PIRSF031900">
    <property type="entry name" value="UCP031900"/>
    <property type="match status" value="1"/>
</dbReference>
<protein>
    <recommendedName>
        <fullName evidence="2">Phytase-like domain-containing protein</fullName>
    </recommendedName>
</protein>
<dbReference type="EMBL" id="JACIEI010000005">
    <property type="protein sequence ID" value="MBB3994255.1"/>
    <property type="molecule type" value="Genomic_DNA"/>
</dbReference>
<dbReference type="InterPro" id="IPR027372">
    <property type="entry name" value="Phytase-like_dom"/>
</dbReference>
<sequence>MQSSAGRKVIRFALALLCLCSSVQAQPTLHPEGSTRWQLDAPWFGGWSGIEIGAQGSQMTVISDRGQLVTASLQRANGNITGIAVQKLVTLGNSNGSRLQKRDTDSEGLAIADDGRAFISFEHRHRIMQVDLANGRLTNRIGISFQNILGSNSGIEALAVSPDGTLYAVPEQAQPNGAPFPLMAYSDGQWRLAARIPQRGPFLPVGADFDHKGRLWLLERAVTAVGFRSRIRMFVIDPRAPREYTLLTTLPLQYDNLEGLSVWQNPQGQLRVTLISDDNFLQILRTQIVEFSVRE</sequence>
<dbReference type="RefSeq" id="WP_184565126.1">
    <property type="nucleotide sequence ID" value="NZ_JACIEI010000005.1"/>
</dbReference>
<gene>
    <name evidence="3" type="ORF">GGR95_001900</name>
</gene>
<evidence type="ECO:0000313" key="4">
    <source>
        <dbReference type="Proteomes" id="UP000530268"/>
    </source>
</evidence>
<accession>A0A7W6E3Z0</accession>
<dbReference type="Pfam" id="PF13449">
    <property type="entry name" value="Phytase-like"/>
    <property type="match status" value="1"/>
</dbReference>
<dbReference type="Proteomes" id="UP000530268">
    <property type="component" value="Unassembled WGS sequence"/>
</dbReference>
<comment type="caution">
    <text evidence="3">The sequence shown here is derived from an EMBL/GenBank/DDBJ whole genome shotgun (WGS) entry which is preliminary data.</text>
</comment>